<name>A0A1F4W1P4_UNCKA</name>
<sequence length="85" mass="9272">MTKLYVGNLPYSTTADDLNQLFADYGPVVSSTIISDKATGRSKGFGFVELEDDSKAQDAIAKLNGTDFSGRPLNINVARPMREDR</sequence>
<dbReference type="PROSITE" id="PS50102">
    <property type="entry name" value="RRM"/>
    <property type="match status" value="1"/>
</dbReference>
<dbReference type="SUPFAM" id="SSF54928">
    <property type="entry name" value="RNA-binding domain, RBD"/>
    <property type="match status" value="1"/>
</dbReference>
<evidence type="ECO:0000313" key="4">
    <source>
        <dbReference type="Proteomes" id="UP000176614"/>
    </source>
</evidence>
<evidence type="ECO:0000259" key="2">
    <source>
        <dbReference type="PROSITE" id="PS50102"/>
    </source>
</evidence>
<reference evidence="3 4" key="1">
    <citation type="journal article" date="2016" name="Nat. Commun.">
        <title>Thousands of microbial genomes shed light on interconnected biogeochemical processes in an aquifer system.</title>
        <authorList>
            <person name="Anantharaman K."/>
            <person name="Brown C.T."/>
            <person name="Hug L.A."/>
            <person name="Sharon I."/>
            <person name="Castelle C.J."/>
            <person name="Probst A.J."/>
            <person name="Thomas B.C."/>
            <person name="Singh A."/>
            <person name="Wilkins M.J."/>
            <person name="Karaoz U."/>
            <person name="Brodie E.L."/>
            <person name="Williams K.H."/>
            <person name="Hubbard S.S."/>
            <person name="Banfield J.F."/>
        </authorList>
    </citation>
    <scope>NUCLEOTIDE SEQUENCE [LARGE SCALE GENOMIC DNA]</scope>
</reference>
<dbReference type="AlphaFoldDB" id="A0A1F4W1P4"/>
<gene>
    <name evidence="3" type="ORF">A2264_01190</name>
</gene>
<feature type="domain" description="RRM" evidence="2">
    <location>
        <begin position="2"/>
        <end position="80"/>
    </location>
</feature>
<proteinExistence type="predicted"/>
<dbReference type="Proteomes" id="UP000176614">
    <property type="component" value="Unassembled WGS sequence"/>
</dbReference>
<dbReference type="InterPro" id="IPR035979">
    <property type="entry name" value="RBD_domain_sf"/>
</dbReference>
<dbReference type="Pfam" id="PF00076">
    <property type="entry name" value="RRM_1"/>
    <property type="match status" value="1"/>
</dbReference>
<comment type="caution">
    <text evidence="3">The sequence shown here is derived from an EMBL/GenBank/DDBJ whole genome shotgun (WGS) entry which is preliminary data.</text>
</comment>
<organism evidence="3 4">
    <name type="scientific">candidate division WWE3 bacterium RIFOXYA2_FULL_46_9</name>
    <dbReference type="NCBI Taxonomy" id="1802636"/>
    <lineage>
        <taxon>Bacteria</taxon>
        <taxon>Katanobacteria</taxon>
    </lineage>
</organism>
<dbReference type="GO" id="GO:0003723">
    <property type="term" value="F:RNA binding"/>
    <property type="evidence" value="ECO:0007669"/>
    <property type="project" value="UniProtKB-KW"/>
</dbReference>
<protein>
    <submittedName>
        <fullName evidence="3">RNA-binding protein</fullName>
    </submittedName>
</protein>
<dbReference type="InterPro" id="IPR048289">
    <property type="entry name" value="RRM2_NsCP33-like"/>
</dbReference>
<dbReference type="InterPro" id="IPR000504">
    <property type="entry name" value="RRM_dom"/>
</dbReference>
<accession>A0A1F4W1P4</accession>
<evidence type="ECO:0000313" key="3">
    <source>
        <dbReference type="EMBL" id="OGC63334.1"/>
    </source>
</evidence>
<dbReference type="Gene3D" id="3.30.70.330">
    <property type="match status" value="1"/>
</dbReference>
<keyword evidence="1" id="KW-0694">RNA-binding</keyword>
<evidence type="ECO:0000256" key="1">
    <source>
        <dbReference type="ARBA" id="ARBA00022884"/>
    </source>
</evidence>
<dbReference type="InterPro" id="IPR012677">
    <property type="entry name" value="Nucleotide-bd_a/b_plait_sf"/>
</dbReference>
<dbReference type="InterPro" id="IPR052462">
    <property type="entry name" value="SLIRP/GR-RBP-like"/>
</dbReference>
<dbReference type="SMART" id="SM00360">
    <property type="entry name" value="RRM"/>
    <property type="match status" value="1"/>
</dbReference>
<dbReference type="CDD" id="cd21608">
    <property type="entry name" value="RRM2_NsCP33_like"/>
    <property type="match status" value="1"/>
</dbReference>
<dbReference type="PANTHER" id="PTHR48027">
    <property type="entry name" value="HETEROGENEOUS NUCLEAR RIBONUCLEOPROTEIN 87F-RELATED"/>
    <property type="match status" value="1"/>
</dbReference>
<dbReference type="EMBL" id="MEVT01000006">
    <property type="protein sequence ID" value="OGC63334.1"/>
    <property type="molecule type" value="Genomic_DNA"/>
</dbReference>